<evidence type="ECO:0000313" key="9">
    <source>
        <dbReference type="EMBL" id="AUM14980.1"/>
    </source>
</evidence>
<evidence type="ECO:0000256" key="2">
    <source>
        <dbReference type="ARBA" id="ARBA00022618"/>
    </source>
</evidence>
<accession>A0A2K9LRV5</accession>
<keyword evidence="4 6" id="KW-0131">Cell cycle</keyword>
<dbReference type="InterPro" id="IPR013033">
    <property type="entry name" value="MinC"/>
</dbReference>
<dbReference type="AlphaFoldDB" id="A0A2K9LRV5"/>
<evidence type="ECO:0000256" key="6">
    <source>
        <dbReference type="HAMAP-Rule" id="MF_00267"/>
    </source>
</evidence>
<dbReference type="Pfam" id="PF05209">
    <property type="entry name" value="MinC_N"/>
    <property type="match status" value="1"/>
</dbReference>
<dbReference type="Gene3D" id="3.30.70.260">
    <property type="match status" value="1"/>
</dbReference>
<evidence type="ECO:0000256" key="4">
    <source>
        <dbReference type="ARBA" id="ARBA00023306"/>
    </source>
</evidence>
<evidence type="ECO:0000256" key="3">
    <source>
        <dbReference type="ARBA" id="ARBA00023210"/>
    </source>
</evidence>
<dbReference type="Gene3D" id="2.160.20.70">
    <property type="match status" value="1"/>
</dbReference>
<dbReference type="GO" id="GO:1901891">
    <property type="term" value="P:regulation of cell septum assembly"/>
    <property type="evidence" value="ECO:0007669"/>
    <property type="project" value="InterPro"/>
</dbReference>
<dbReference type="OrthoDB" id="9794530at2"/>
<feature type="domain" description="Septum formation inhibitor MinC N-terminal" evidence="8">
    <location>
        <begin position="14"/>
        <end position="85"/>
    </location>
</feature>
<dbReference type="PANTHER" id="PTHR34108">
    <property type="entry name" value="SEPTUM SITE-DETERMINING PROTEIN MINC"/>
    <property type="match status" value="1"/>
</dbReference>
<dbReference type="InterPro" id="IPR005526">
    <property type="entry name" value="Septum_form_inhib_MinC_C"/>
</dbReference>
<name>A0A2K9LRV5_9GAMM</name>
<evidence type="ECO:0000256" key="1">
    <source>
        <dbReference type="ARBA" id="ARBA00006291"/>
    </source>
</evidence>
<protein>
    <recommendedName>
        <fullName evidence="6">Probable septum site-determining protein MinC</fullName>
    </recommendedName>
</protein>
<evidence type="ECO:0000256" key="5">
    <source>
        <dbReference type="ARBA" id="ARBA00025606"/>
    </source>
</evidence>
<dbReference type="KEGG" id="kak:Kalk_15355"/>
<keyword evidence="3 6" id="KW-0717">Septation</keyword>
<dbReference type="Pfam" id="PF03775">
    <property type="entry name" value="MinC_C"/>
    <property type="match status" value="1"/>
</dbReference>
<feature type="domain" description="Septum formation inhibitor MinC C-terminal" evidence="7">
    <location>
        <begin position="143"/>
        <end position="243"/>
    </location>
</feature>
<dbReference type="GO" id="GO:0000902">
    <property type="term" value="P:cell morphogenesis"/>
    <property type="evidence" value="ECO:0007669"/>
    <property type="project" value="InterPro"/>
</dbReference>
<comment type="function">
    <text evidence="5 6">Cell division inhibitor that blocks the formation of polar Z ring septums. Rapidly oscillates between the poles of the cell to destabilize FtsZ filaments that have formed before they mature into polar Z rings. Prevents FtsZ polymerization.</text>
</comment>
<evidence type="ECO:0000259" key="8">
    <source>
        <dbReference type="Pfam" id="PF05209"/>
    </source>
</evidence>
<dbReference type="PANTHER" id="PTHR34108:SF1">
    <property type="entry name" value="SEPTUM SITE-DETERMINING PROTEIN MINC"/>
    <property type="match status" value="1"/>
</dbReference>
<reference evidence="10" key="1">
    <citation type="submission" date="2017-08" db="EMBL/GenBank/DDBJ databases">
        <title>Direct submision.</title>
        <authorList>
            <person name="Kim S.-J."/>
            <person name="Rhee S.-K."/>
        </authorList>
    </citation>
    <scope>NUCLEOTIDE SEQUENCE [LARGE SCALE GENOMIC DNA]</scope>
    <source>
        <strain evidence="10">GI5</strain>
    </source>
</reference>
<dbReference type="GO" id="GO:0000917">
    <property type="term" value="P:division septum assembly"/>
    <property type="evidence" value="ECO:0007669"/>
    <property type="project" value="UniProtKB-KW"/>
</dbReference>
<dbReference type="EMBL" id="CP022684">
    <property type="protein sequence ID" value="AUM14980.1"/>
    <property type="molecule type" value="Genomic_DNA"/>
</dbReference>
<dbReference type="InterPro" id="IPR007874">
    <property type="entry name" value="MinC_N"/>
</dbReference>
<dbReference type="NCBIfam" id="TIGR01222">
    <property type="entry name" value="minC"/>
    <property type="match status" value="1"/>
</dbReference>
<keyword evidence="10" id="KW-1185">Reference proteome</keyword>
<dbReference type="SUPFAM" id="SSF63848">
    <property type="entry name" value="Cell-division inhibitor MinC, C-terminal domain"/>
    <property type="match status" value="1"/>
</dbReference>
<dbReference type="Proteomes" id="UP000235116">
    <property type="component" value="Chromosome"/>
</dbReference>
<gene>
    <name evidence="6 9" type="primary">minC</name>
    <name evidence="9" type="ORF">Kalk_15355</name>
</gene>
<evidence type="ECO:0000313" key="10">
    <source>
        <dbReference type="Proteomes" id="UP000235116"/>
    </source>
</evidence>
<keyword evidence="2 6" id="KW-0132">Cell division</keyword>
<dbReference type="InterPro" id="IPR036145">
    <property type="entry name" value="MinC_C_sf"/>
</dbReference>
<dbReference type="RefSeq" id="WP_101896351.1">
    <property type="nucleotide sequence ID" value="NZ_CP022684.1"/>
</dbReference>
<dbReference type="InterPro" id="IPR016098">
    <property type="entry name" value="CAP/MinC_C"/>
</dbReference>
<dbReference type="GO" id="GO:0051302">
    <property type="term" value="P:regulation of cell division"/>
    <property type="evidence" value="ECO:0007669"/>
    <property type="project" value="InterPro"/>
</dbReference>
<comment type="similarity">
    <text evidence="1 6">Belongs to the MinC family.</text>
</comment>
<dbReference type="HAMAP" id="MF_00267">
    <property type="entry name" value="MinC"/>
    <property type="match status" value="1"/>
</dbReference>
<evidence type="ECO:0000259" key="7">
    <source>
        <dbReference type="Pfam" id="PF03775"/>
    </source>
</evidence>
<sequence>MQDTEAALDSEACFKLKGSRVTMTILELYRYDYQSFNDALSSTVSSAPDFFQQTPVILSLEKCPAQDFIDFIELEELCREYGMVPVAVRGGSEEQIVSANVAGLPSLPPASIASKSNEPASESAVTIREVEIEVEVPVSANKVITTPVRSGQQIYAPGGDLVVMAPVSAGAEILADGNIHVYGPLRGRALAGVKGDNSARIFCQSLEAELISIAGNYKVNEDLQGSLWKQAIKAELEGDQLIISPL</sequence>
<organism evidence="9 10">
    <name type="scientific">Ketobacter alkanivorans</name>
    <dbReference type="NCBI Taxonomy" id="1917421"/>
    <lineage>
        <taxon>Bacteria</taxon>
        <taxon>Pseudomonadati</taxon>
        <taxon>Pseudomonadota</taxon>
        <taxon>Gammaproteobacteria</taxon>
        <taxon>Pseudomonadales</taxon>
        <taxon>Ketobacteraceae</taxon>
        <taxon>Ketobacter</taxon>
    </lineage>
</organism>
<proteinExistence type="inferred from homology"/>
<comment type="subunit">
    <text evidence="6">Interacts with MinD and FtsZ.</text>
</comment>